<dbReference type="KEGG" id="tpol:Mal48_09520"/>
<accession>A0A517QJM5</accession>
<organism evidence="11 12">
    <name type="scientific">Thalassoglobus polymorphus</name>
    <dbReference type="NCBI Taxonomy" id="2527994"/>
    <lineage>
        <taxon>Bacteria</taxon>
        <taxon>Pseudomonadati</taxon>
        <taxon>Planctomycetota</taxon>
        <taxon>Planctomycetia</taxon>
        <taxon>Planctomycetales</taxon>
        <taxon>Planctomycetaceae</taxon>
        <taxon>Thalassoglobus</taxon>
    </lineage>
</organism>
<evidence type="ECO:0000256" key="4">
    <source>
        <dbReference type="ARBA" id="ARBA00022832"/>
    </source>
</evidence>
<dbReference type="AlphaFoldDB" id="A0A517QJM5"/>
<evidence type="ECO:0000313" key="12">
    <source>
        <dbReference type="Proteomes" id="UP000315724"/>
    </source>
</evidence>
<keyword evidence="12" id="KW-1185">Reference proteome</keyword>
<comment type="function">
    <text evidence="7 9">Carrier of the growing fatty acid chain in fatty acid biosynthesis.</text>
</comment>
<dbReference type="PROSITE" id="PS00012">
    <property type="entry name" value="PHOSPHOPANTETHEINE"/>
    <property type="match status" value="1"/>
</dbReference>
<comment type="PTM">
    <text evidence="7">4'-phosphopantetheine is transferred from CoA to a specific serine of apo-ACP by AcpS. This modification is essential for activity because fatty acids are bound in thioester linkage to the sulfhydryl of the prosthetic group.</text>
</comment>
<evidence type="ECO:0000256" key="2">
    <source>
        <dbReference type="ARBA" id="ARBA00022516"/>
    </source>
</evidence>
<comment type="subcellular location">
    <subcellularLocation>
        <location evidence="7">Cytoplasm</location>
    </subcellularLocation>
</comment>
<dbReference type="GO" id="GO:0009245">
    <property type="term" value="P:lipid A biosynthetic process"/>
    <property type="evidence" value="ECO:0007669"/>
    <property type="project" value="TreeGrafter"/>
</dbReference>
<evidence type="ECO:0000259" key="10">
    <source>
        <dbReference type="PROSITE" id="PS50075"/>
    </source>
</evidence>
<evidence type="ECO:0000256" key="3">
    <source>
        <dbReference type="ARBA" id="ARBA00022553"/>
    </source>
</evidence>
<evidence type="ECO:0000313" key="11">
    <source>
        <dbReference type="EMBL" id="QDT31717.1"/>
    </source>
</evidence>
<comment type="PTM">
    <text evidence="9">4'-phosphopantetheine is transferred from CoA to a specific serine of apo-ACP by acpS.</text>
</comment>
<name>A0A517QJM5_9PLAN</name>
<dbReference type="InterPro" id="IPR006162">
    <property type="entry name" value="Ppantetheine_attach_site"/>
</dbReference>
<dbReference type="GO" id="GO:0000035">
    <property type="term" value="F:acyl binding"/>
    <property type="evidence" value="ECO:0007669"/>
    <property type="project" value="TreeGrafter"/>
</dbReference>
<evidence type="ECO:0000256" key="5">
    <source>
        <dbReference type="ARBA" id="ARBA00023098"/>
    </source>
</evidence>
<dbReference type="NCBIfam" id="NF002150">
    <property type="entry name" value="PRK00982.1-4"/>
    <property type="match status" value="1"/>
</dbReference>
<dbReference type="SUPFAM" id="SSF47336">
    <property type="entry name" value="ACP-like"/>
    <property type="match status" value="1"/>
</dbReference>
<keyword evidence="3 7" id="KW-0597">Phosphoprotein</keyword>
<gene>
    <name evidence="11" type="primary">acpP_1</name>
    <name evidence="7" type="synonym">acpP</name>
    <name evidence="11" type="ORF">Mal48_09520</name>
</gene>
<evidence type="ECO:0000256" key="7">
    <source>
        <dbReference type="HAMAP-Rule" id="MF_01217"/>
    </source>
</evidence>
<comment type="pathway">
    <text evidence="7 9">Lipid metabolism; fatty acid biosynthesis.</text>
</comment>
<dbReference type="NCBIfam" id="NF002151">
    <property type="entry name" value="PRK00982.1-5"/>
    <property type="match status" value="1"/>
</dbReference>
<dbReference type="Pfam" id="PF00550">
    <property type="entry name" value="PP-binding"/>
    <property type="match status" value="1"/>
</dbReference>
<keyword evidence="7" id="KW-0963">Cytoplasm</keyword>
<dbReference type="PANTHER" id="PTHR20863:SF76">
    <property type="entry name" value="CARRIER DOMAIN-CONTAINING PROTEIN"/>
    <property type="match status" value="1"/>
</dbReference>
<evidence type="ECO:0000256" key="8">
    <source>
        <dbReference type="NCBIfam" id="TIGR00517"/>
    </source>
</evidence>
<dbReference type="Gene3D" id="1.10.1200.10">
    <property type="entry name" value="ACP-like"/>
    <property type="match status" value="1"/>
</dbReference>
<dbReference type="InterPro" id="IPR003231">
    <property type="entry name" value="ACP"/>
</dbReference>
<comment type="similarity">
    <text evidence="7">Belongs to the acyl carrier protein (ACP) family.</text>
</comment>
<dbReference type="UniPathway" id="UPA00094"/>
<dbReference type="OrthoDB" id="9804551at2"/>
<dbReference type="InterPro" id="IPR009081">
    <property type="entry name" value="PP-bd_ACP"/>
</dbReference>
<evidence type="ECO:0000256" key="9">
    <source>
        <dbReference type="RuleBase" id="RU003545"/>
    </source>
</evidence>
<dbReference type="GO" id="GO:0000036">
    <property type="term" value="F:acyl carrier activity"/>
    <property type="evidence" value="ECO:0007669"/>
    <property type="project" value="UniProtKB-UniRule"/>
</dbReference>
<protein>
    <recommendedName>
        <fullName evidence="7 8">Acyl carrier protein</fullName>
        <shortName evidence="7">ACP</shortName>
    </recommendedName>
</protein>
<dbReference type="HAMAP" id="MF_01217">
    <property type="entry name" value="Acyl_carrier"/>
    <property type="match status" value="1"/>
</dbReference>
<dbReference type="Proteomes" id="UP000315724">
    <property type="component" value="Chromosome"/>
</dbReference>
<feature type="domain" description="Carrier" evidence="10">
    <location>
        <begin position="1"/>
        <end position="74"/>
    </location>
</feature>
<feature type="modified residue" description="O-(pantetheine 4'-phosphoryl)serine" evidence="7">
    <location>
        <position position="34"/>
    </location>
</feature>
<dbReference type="InterPro" id="IPR036736">
    <property type="entry name" value="ACP-like_sf"/>
</dbReference>
<keyword evidence="1 7" id="KW-0596">Phosphopantetheine</keyword>
<dbReference type="GO" id="GO:0016020">
    <property type="term" value="C:membrane"/>
    <property type="evidence" value="ECO:0007669"/>
    <property type="project" value="GOC"/>
</dbReference>
<keyword evidence="6 7" id="KW-0275">Fatty acid biosynthesis</keyword>
<sequence length="76" mass="8589">MDEKVIAIVSEQLSVSEDEITKESNFIDDLQADSLDLVELGMKFEEEFGVTIPDEDYETLKTVGDAIDYIKQRESA</sequence>
<dbReference type="GO" id="GO:0005829">
    <property type="term" value="C:cytosol"/>
    <property type="evidence" value="ECO:0007669"/>
    <property type="project" value="TreeGrafter"/>
</dbReference>
<dbReference type="EMBL" id="CP036267">
    <property type="protein sequence ID" value="QDT31717.1"/>
    <property type="molecule type" value="Genomic_DNA"/>
</dbReference>
<dbReference type="NCBIfam" id="TIGR00517">
    <property type="entry name" value="acyl_carrier"/>
    <property type="match status" value="1"/>
</dbReference>
<dbReference type="PANTHER" id="PTHR20863">
    <property type="entry name" value="ACYL CARRIER PROTEIN"/>
    <property type="match status" value="1"/>
</dbReference>
<keyword evidence="5 7" id="KW-0443">Lipid metabolism</keyword>
<dbReference type="RefSeq" id="WP_145196508.1">
    <property type="nucleotide sequence ID" value="NZ_CP036267.1"/>
</dbReference>
<dbReference type="PROSITE" id="PS50075">
    <property type="entry name" value="CARRIER"/>
    <property type="match status" value="1"/>
</dbReference>
<reference evidence="11 12" key="1">
    <citation type="submission" date="2019-02" db="EMBL/GenBank/DDBJ databases">
        <title>Deep-cultivation of Planctomycetes and their phenomic and genomic characterization uncovers novel biology.</title>
        <authorList>
            <person name="Wiegand S."/>
            <person name="Jogler M."/>
            <person name="Boedeker C."/>
            <person name="Pinto D."/>
            <person name="Vollmers J."/>
            <person name="Rivas-Marin E."/>
            <person name="Kohn T."/>
            <person name="Peeters S.H."/>
            <person name="Heuer A."/>
            <person name="Rast P."/>
            <person name="Oberbeckmann S."/>
            <person name="Bunk B."/>
            <person name="Jeske O."/>
            <person name="Meyerdierks A."/>
            <person name="Storesund J.E."/>
            <person name="Kallscheuer N."/>
            <person name="Luecker S."/>
            <person name="Lage O.M."/>
            <person name="Pohl T."/>
            <person name="Merkel B.J."/>
            <person name="Hornburger P."/>
            <person name="Mueller R.-W."/>
            <person name="Bruemmer F."/>
            <person name="Labrenz M."/>
            <person name="Spormann A.M."/>
            <person name="Op den Camp H."/>
            <person name="Overmann J."/>
            <person name="Amann R."/>
            <person name="Jetten M.S.M."/>
            <person name="Mascher T."/>
            <person name="Medema M.H."/>
            <person name="Devos D.P."/>
            <person name="Kaster A.-K."/>
            <person name="Ovreas L."/>
            <person name="Rohde M."/>
            <person name="Galperin M.Y."/>
            <person name="Jogler C."/>
        </authorList>
    </citation>
    <scope>NUCLEOTIDE SEQUENCE [LARGE SCALE GENOMIC DNA]</scope>
    <source>
        <strain evidence="11 12">Mal48</strain>
    </source>
</reference>
<proteinExistence type="inferred from homology"/>
<keyword evidence="2 7" id="KW-0444">Lipid biosynthesis</keyword>
<evidence type="ECO:0000256" key="1">
    <source>
        <dbReference type="ARBA" id="ARBA00022450"/>
    </source>
</evidence>
<keyword evidence="4 7" id="KW-0276">Fatty acid metabolism</keyword>
<evidence type="ECO:0000256" key="6">
    <source>
        <dbReference type="ARBA" id="ARBA00023160"/>
    </source>
</evidence>
<dbReference type="NCBIfam" id="NF002148">
    <property type="entry name" value="PRK00982.1-2"/>
    <property type="match status" value="1"/>
</dbReference>